<keyword evidence="4 5" id="KW-0067">ATP-binding</keyword>
<dbReference type="EMBL" id="CP011125">
    <property type="protein sequence ID" value="AKF04458.1"/>
    <property type="molecule type" value="Genomic_DNA"/>
</dbReference>
<dbReference type="AlphaFoldDB" id="A0A0F6W0Y7"/>
<accession>A0A0F6W0Y7</accession>
<sequence>MLARYEVLCPIGSGGMATVHAARILGEESFQKLVALKVMLPHLASDEKFVRMFVDEARVAAQVQSSHVVATLDLGRVPERGILFQVLELVLGASLRQLLDAQAERRRPMDLDVALAILVQAARGLADAHAARSLTGAPLRLVHRDVSPHNVLVGIDGRARLSDFGVARAAARATQTESGELKGKVAYAAPEQLRGEPAEPASDVFALGVVAWETLAGRRLFEADNPLAIVDQMLRRPIPSLRDARPDLPEAIVEIVTAALERERGTRLGSAAELADRLERAAAEHGGLAGPARIAEVVRDLAGERLAAVERTIAERLAEPAVPSPASRERQERRGRAVRIAALSAALAIAAAWTAASALSERAPEDAASTRAAPPEERAAAPITEPPRAIEDDTTAADAEPHRDAGLPAVPRTITRRGTRTAERATEPEPEAAPSEPPAASPEPAPVTPRTPLLGLDAFDREEAERAP</sequence>
<dbReference type="CDD" id="cd14014">
    <property type="entry name" value="STKc_PknB_like"/>
    <property type="match status" value="1"/>
</dbReference>
<evidence type="ECO:0000256" key="2">
    <source>
        <dbReference type="ARBA" id="ARBA00022741"/>
    </source>
</evidence>
<feature type="region of interest" description="Disordered" evidence="6">
    <location>
        <begin position="364"/>
        <end position="468"/>
    </location>
</feature>
<dbReference type="PROSITE" id="PS00107">
    <property type="entry name" value="PROTEIN_KINASE_ATP"/>
    <property type="match status" value="1"/>
</dbReference>
<name>A0A0F6W0Y7_9BACT</name>
<keyword evidence="3 8" id="KW-0418">Kinase</keyword>
<evidence type="ECO:0000256" key="3">
    <source>
        <dbReference type="ARBA" id="ARBA00022777"/>
    </source>
</evidence>
<feature type="compositionally biased region" description="Low complexity" evidence="6">
    <location>
        <begin position="364"/>
        <end position="373"/>
    </location>
</feature>
<dbReference type="InterPro" id="IPR011009">
    <property type="entry name" value="Kinase-like_dom_sf"/>
</dbReference>
<dbReference type="PANTHER" id="PTHR43289">
    <property type="entry name" value="MITOGEN-ACTIVATED PROTEIN KINASE KINASE KINASE 20-RELATED"/>
    <property type="match status" value="1"/>
</dbReference>
<dbReference type="InterPro" id="IPR000719">
    <property type="entry name" value="Prot_kinase_dom"/>
</dbReference>
<dbReference type="Gene3D" id="3.30.200.20">
    <property type="entry name" value="Phosphorylase Kinase, domain 1"/>
    <property type="match status" value="1"/>
</dbReference>
<evidence type="ECO:0000313" key="9">
    <source>
        <dbReference type="Proteomes" id="UP000034883"/>
    </source>
</evidence>
<proteinExistence type="predicted"/>
<evidence type="ECO:0000256" key="4">
    <source>
        <dbReference type="ARBA" id="ARBA00022840"/>
    </source>
</evidence>
<evidence type="ECO:0000256" key="5">
    <source>
        <dbReference type="PROSITE-ProRule" id="PRU10141"/>
    </source>
</evidence>
<keyword evidence="2 5" id="KW-0547">Nucleotide-binding</keyword>
<dbReference type="InterPro" id="IPR008266">
    <property type="entry name" value="Tyr_kinase_AS"/>
</dbReference>
<evidence type="ECO:0000259" key="7">
    <source>
        <dbReference type="PROSITE" id="PS50011"/>
    </source>
</evidence>
<dbReference type="GO" id="GO:0004674">
    <property type="term" value="F:protein serine/threonine kinase activity"/>
    <property type="evidence" value="ECO:0007669"/>
    <property type="project" value="UniProtKB-KW"/>
</dbReference>
<evidence type="ECO:0000256" key="1">
    <source>
        <dbReference type="ARBA" id="ARBA00022679"/>
    </source>
</evidence>
<feature type="binding site" evidence="5">
    <location>
        <position position="37"/>
    </location>
    <ligand>
        <name>ATP</name>
        <dbReference type="ChEBI" id="CHEBI:30616"/>
    </ligand>
</feature>
<dbReference type="InterPro" id="IPR017441">
    <property type="entry name" value="Protein_kinase_ATP_BS"/>
</dbReference>
<dbReference type="SUPFAM" id="SSF56112">
    <property type="entry name" value="Protein kinase-like (PK-like)"/>
    <property type="match status" value="1"/>
</dbReference>
<dbReference type="KEGG" id="samy:DB32_001607"/>
<keyword evidence="9" id="KW-1185">Reference proteome</keyword>
<dbReference type="GO" id="GO:0005524">
    <property type="term" value="F:ATP binding"/>
    <property type="evidence" value="ECO:0007669"/>
    <property type="project" value="UniProtKB-UniRule"/>
</dbReference>
<organism evidence="8 9">
    <name type="scientific">Sandaracinus amylolyticus</name>
    <dbReference type="NCBI Taxonomy" id="927083"/>
    <lineage>
        <taxon>Bacteria</taxon>
        <taxon>Pseudomonadati</taxon>
        <taxon>Myxococcota</taxon>
        <taxon>Polyangia</taxon>
        <taxon>Polyangiales</taxon>
        <taxon>Sandaracinaceae</taxon>
        <taxon>Sandaracinus</taxon>
    </lineage>
</organism>
<dbReference type="Proteomes" id="UP000034883">
    <property type="component" value="Chromosome"/>
</dbReference>
<protein>
    <submittedName>
        <fullName evidence="8">Serine/threonine protein kinase</fullName>
    </submittedName>
</protein>
<keyword evidence="8" id="KW-0723">Serine/threonine-protein kinase</keyword>
<dbReference type="PROSITE" id="PS00109">
    <property type="entry name" value="PROTEIN_KINASE_TYR"/>
    <property type="match status" value="1"/>
</dbReference>
<dbReference type="PROSITE" id="PS50011">
    <property type="entry name" value="PROTEIN_KINASE_DOM"/>
    <property type="match status" value="1"/>
</dbReference>
<evidence type="ECO:0000313" key="8">
    <source>
        <dbReference type="EMBL" id="AKF04458.1"/>
    </source>
</evidence>
<evidence type="ECO:0000256" key="6">
    <source>
        <dbReference type="SAM" id="MobiDB-lite"/>
    </source>
</evidence>
<feature type="compositionally biased region" description="Pro residues" evidence="6">
    <location>
        <begin position="435"/>
        <end position="449"/>
    </location>
</feature>
<feature type="domain" description="Protein kinase" evidence="7">
    <location>
        <begin position="5"/>
        <end position="288"/>
    </location>
</feature>
<dbReference type="STRING" id="927083.DB32_001607"/>
<reference evidence="8 9" key="1">
    <citation type="submission" date="2015-03" db="EMBL/GenBank/DDBJ databases">
        <title>Genome assembly of Sandaracinus amylolyticus DSM 53668.</title>
        <authorList>
            <person name="Sharma G."/>
            <person name="Subramanian S."/>
        </authorList>
    </citation>
    <scope>NUCLEOTIDE SEQUENCE [LARGE SCALE GENOMIC DNA]</scope>
    <source>
        <strain evidence="8 9">DSM 53668</strain>
    </source>
</reference>
<dbReference type="Gene3D" id="1.10.510.10">
    <property type="entry name" value="Transferase(Phosphotransferase) domain 1"/>
    <property type="match status" value="1"/>
</dbReference>
<feature type="compositionally biased region" description="Basic and acidic residues" evidence="6">
    <location>
        <begin position="458"/>
        <end position="468"/>
    </location>
</feature>
<gene>
    <name evidence="8" type="ORF">DB32_001607</name>
</gene>
<keyword evidence="1" id="KW-0808">Transferase</keyword>
<dbReference type="PANTHER" id="PTHR43289:SF6">
    <property type="entry name" value="SERINE_THREONINE-PROTEIN KINASE NEKL-3"/>
    <property type="match status" value="1"/>
</dbReference>
<dbReference type="Pfam" id="PF00069">
    <property type="entry name" value="Pkinase"/>
    <property type="match status" value="1"/>
</dbReference>